<accession>A0A0A9A4Q4</accession>
<evidence type="ECO:0000313" key="1">
    <source>
        <dbReference type="EMBL" id="JAD46604.1"/>
    </source>
</evidence>
<proteinExistence type="predicted"/>
<name>A0A0A9A4Q4_ARUDO</name>
<dbReference type="AlphaFoldDB" id="A0A0A9A4Q4"/>
<protein>
    <submittedName>
        <fullName evidence="1">Uncharacterized protein</fullName>
    </submittedName>
</protein>
<organism evidence="1">
    <name type="scientific">Arundo donax</name>
    <name type="common">Giant reed</name>
    <name type="synonym">Donax arundinaceus</name>
    <dbReference type="NCBI Taxonomy" id="35708"/>
    <lineage>
        <taxon>Eukaryota</taxon>
        <taxon>Viridiplantae</taxon>
        <taxon>Streptophyta</taxon>
        <taxon>Embryophyta</taxon>
        <taxon>Tracheophyta</taxon>
        <taxon>Spermatophyta</taxon>
        <taxon>Magnoliopsida</taxon>
        <taxon>Liliopsida</taxon>
        <taxon>Poales</taxon>
        <taxon>Poaceae</taxon>
        <taxon>PACMAD clade</taxon>
        <taxon>Arundinoideae</taxon>
        <taxon>Arundineae</taxon>
        <taxon>Arundo</taxon>
    </lineage>
</organism>
<sequence>MLAREGQRKKLKSLNQKLKVSPHLYHPDPLQAAARFGSSMIFSMGVQGRRDEVTWSWCQGGR</sequence>
<dbReference type="EMBL" id="GBRH01251291">
    <property type="protein sequence ID" value="JAD46604.1"/>
    <property type="molecule type" value="Transcribed_RNA"/>
</dbReference>
<reference evidence="1" key="1">
    <citation type="submission" date="2014-09" db="EMBL/GenBank/DDBJ databases">
        <authorList>
            <person name="Magalhaes I.L.F."/>
            <person name="Oliveira U."/>
            <person name="Santos F.R."/>
            <person name="Vidigal T.H.D.A."/>
            <person name="Brescovit A.D."/>
            <person name="Santos A.J."/>
        </authorList>
    </citation>
    <scope>NUCLEOTIDE SEQUENCE</scope>
    <source>
        <tissue evidence="1">Shoot tissue taken approximately 20 cm above the soil surface</tissue>
    </source>
</reference>
<reference evidence="1" key="2">
    <citation type="journal article" date="2015" name="Data Brief">
        <title>Shoot transcriptome of the giant reed, Arundo donax.</title>
        <authorList>
            <person name="Barrero R.A."/>
            <person name="Guerrero F.D."/>
            <person name="Moolhuijzen P."/>
            <person name="Goolsby J.A."/>
            <person name="Tidwell J."/>
            <person name="Bellgard S.E."/>
            <person name="Bellgard M.I."/>
        </authorList>
    </citation>
    <scope>NUCLEOTIDE SEQUENCE</scope>
    <source>
        <tissue evidence="1">Shoot tissue taken approximately 20 cm above the soil surface</tissue>
    </source>
</reference>